<name>A0AA86UEN4_9EUKA</name>
<dbReference type="InterPro" id="IPR027417">
    <property type="entry name" value="P-loop_NTPase"/>
</dbReference>
<dbReference type="PROSITE" id="PS51419">
    <property type="entry name" value="RAB"/>
    <property type="match status" value="1"/>
</dbReference>
<proteinExistence type="predicted"/>
<dbReference type="Gene3D" id="3.40.50.300">
    <property type="entry name" value="P-loop containing nucleotide triphosphate hydrolases"/>
    <property type="match status" value="1"/>
</dbReference>
<dbReference type="AlphaFoldDB" id="A0AA86UEN4"/>
<dbReference type="PROSITE" id="PS51421">
    <property type="entry name" value="RAS"/>
    <property type="match status" value="1"/>
</dbReference>
<comment type="caution">
    <text evidence="2">The sequence shown here is derived from an EMBL/GenBank/DDBJ whole genome shotgun (WGS) entry which is preliminary data.</text>
</comment>
<dbReference type="SUPFAM" id="SSF52540">
    <property type="entry name" value="P-loop containing nucleoside triphosphate hydrolases"/>
    <property type="match status" value="1"/>
</dbReference>
<dbReference type="NCBIfam" id="TIGR00231">
    <property type="entry name" value="small_GTP"/>
    <property type="match status" value="1"/>
</dbReference>
<dbReference type="Proteomes" id="UP001642409">
    <property type="component" value="Unassembled WGS sequence"/>
</dbReference>
<evidence type="ECO:0000313" key="3">
    <source>
        <dbReference type="EMBL" id="CAL6039909.1"/>
    </source>
</evidence>
<dbReference type="CDD" id="cd00154">
    <property type="entry name" value="Rab"/>
    <property type="match status" value="1"/>
</dbReference>
<gene>
    <name evidence="2" type="ORF">HINF_LOCUS35792</name>
    <name evidence="3" type="ORF">HINF_LOCUS38077</name>
</gene>
<protein>
    <submittedName>
        <fullName evidence="2">Rab1a</fullName>
    </submittedName>
</protein>
<dbReference type="PRINTS" id="PR00449">
    <property type="entry name" value="RASTRNSFRMNG"/>
</dbReference>
<dbReference type="FunFam" id="3.40.50.300:FF:001329">
    <property type="entry name" value="Small GTP-binding protein, putative"/>
    <property type="match status" value="1"/>
</dbReference>
<evidence type="ECO:0000256" key="1">
    <source>
        <dbReference type="ARBA" id="ARBA00022741"/>
    </source>
</evidence>
<dbReference type="EMBL" id="CATOUU010000787">
    <property type="protein sequence ID" value="CAI9948147.1"/>
    <property type="molecule type" value="Genomic_DNA"/>
</dbReference>
<dbReference type="SMART" id="SM00176">
    <property type="entry name" value="RAN"/>
    <property type="match status" value="1"/>
</dbReference>
<dbReference type="InterPro" id="IPR001806">
    <property type="entry name" value="Small_GTPase"/>
</dbReference>
<evidence type="ECO:0000313" key="2">
    <source>
        <dbReference type="EMBL" id="CAI9948147.1"/>
    </source>
</evidence>
<organism evidence="2">
    <name type="scientific">Hexamita inflata</name>
    <dbReference type="NCBI Taxonomy" id="28002"/>
    <lineage>
        <taxon>Eukaryota</taxon>
        <taxon>Metamonada</taxon>
        <taxon>Diplomonadida</taxon>
        <taxon>Hexamitidae</taxon>
        <taxon>Hexamitinae</taxon>
        <taxon>Hexamita</taxon>
    </lineage>
</organism>
<accession>A0AA86UEN4</accession>
<keyword evidence="1" id="KW-0547">Nucleotide-binding</keyword>
<reference evidence="3 4" key="2">
    <citation type="submission" date="2024-07" db="EMBL/GenBank/DDBJ databases">
        <authorList>
            <person name="Akdeniz Z."/>
        </authorList>
    </citation>
    <scope>NUCLEOTIDE SEQUENCE [LARGE SCALE GENOMIC DNA]</scope>
</reference>
<dbReference type="EMBL" id="CAXDID020000144">
    <property type="protein sequence ID" value="CAL6039909.1"/>
    <property type="molecule type" value="Genomic_DNA"/>
</dbReference>
<keyword evidence="4" id="KW-1185">Reference proteome</keyword>
<sequence length="198" mass="22855">MNIINNNILRITLVGASCDGKTSLLLRYLNNEYNPDTLSLTIGADIFRKDIQHNNKTVELCLCDTAGQERFEQLIESYYKKSNIVISVYDVTNYQSFEKTQSWIHKIQNSQPDTLLAICGNKCDYEYNQWEVDPDEALKFSTDNNTLFFQTSAKDNLNITEMFTNVVEHYYSAIPKIYNENQIASNNVDGITIEKYNE</sequence>
<reference evidence="2" key="1">
    <citation type="submission" date="2023-06" db="EMBL/GenBank/DDBJ databases">
        <authorList>
            <person name="Kurt Z."/>
        </authorList>
    </citation>
    <scope>NUCLEOTIDE SEQUENCE</scope>
</reference>
<dbReference type="PANTHER" id="PTHR47978">
    <property type="match status" value="1"/>
</dbReference>
<dbReference type="SMART" id="SM00174">
    <property type="entry name" value="RHO"/>
    <property type="match status" value="1"/>
</dbReference>
<dbReference type="Pfam" id="PF00071">
    <property type="entry name" value="Ras"/>
    <property type="match status" value="1"/>
</dbReference>
<dbReference type="GO" id="GO:0005525">
    <property type="term" value="F:GTP binding"/>
    <property type="evidence" value="ECO:0007669"/>
    <property type="project" value="InterPro"/>
</dbReference>
<dbReference type="SMART" id="SM00175">
    <property type="entry name" value="RAB"/>
    <property type="match status" value="1"/>
</dbReference>
<evidence type="ECO:0000313" key="4">
    <source>
        <dbReference type="Proteomes" id="UP001642409"/>
    </source>
</evidence>
<dbReference type="InterPro" id="IPR005225">
    <property type="entry name" value="Small_GTP-bd"/>
</dbReference>
<dbReference type="SMART" id="SM00173">
    <property type="entry name" value="RAS"/>
    <property type="match status" value="1"/>
</dbReference>
<dbReference type="GO" id="GO:0003924">
    <property type="term" value="F:GTPase activity"/>
    <property type="evidence" value="ECO:0007669"/>
    <property type="project" value="InterPro"/>
</dbReference>